<reference evidence="11" key="1">
    <citation type="submission" date="2014-04" db="EMBL/GenBank/DDBJ databases">
        <title>Evolutionary Origins and Diversification of the Mycorrhizal Mutualists.</title>
        <authorList>
            <consortium name="DOE Joint Genome Institute"/>
            <consortium name="Mycorrhizal Genomics Consortium"/>
            <person name="Kohler A."/>
            <person name="Kuo A."/>
            <person name="Nagy L.G."/>
            <person name="Floudas D."/>
            <person name="Copeland A."/>
            <person name="Barry K.W."/>
            <person name="Cichocki N."/>
            <person name="Veneault-Fourrey C."/>
            <person name="LaButti K."/>
            <person name="Lindquist E.A."/>
            <person name="Lipzen A."/>
            <person name="Lundell T."/>
            <person name="Morin E."/>
            <person name="Murat C."/>
            <person name="Riley R."/>
            <person name="Ohm R."/>
            <person name="Sun H."/>
            <person name="Tunlid A."/>
            <person name="Henrissat B."/>
            <person name="Grigoriev I.V."/>
            <person name="Hibbett D.S."/>
            <person name="Martin F."/>
        </authorList>
    </citation>
    <scope>NUCLEOTIDE SEQUENCE [LARGE SCALE GENOMIC DNA]</scope>
    <source>
        <strain evidence="11">FD-334 SS-4</strain>
    </source>
</reference>
<feature type="transmembrane region" description="Helical" evidence="9">
    <location>
        <begin position="376"/>
        <end position="399"/>
    </location>
</feature>
<gene>
    <name evidence="10" type="ORF">HYPSUDRAFT_53256</name>
</gene>
<evidence type="ECO:0000256" key="4">
    <source>
        <dbReference type="ARBA" id="ARBA00022475"/>
    </source>
</evidence>
<dbReference type="GO" id="GO:0015104">
    <property type="term" value="F:antimonite transmembrane transporter activity"/>
    <property type="evidence" value="ECO:0007669"/>
    <property type="project" value="TreeGrafter"/>
</dbReference>
<dbReference type="FunFam" id="1.20.1530.20:FF:000009">
    <property type="entry name" value="Arsenite transporter, ACR3 family"/>
    <property type="match status" value="1"/>
</dbReference>
<dbReference type="EMBL" id="KN817532">
    <property type="protein sequence ID" value="KJA25386.1"/>
    <property type="molecule type" value="Genomic_DNA"/>
</dbReference>
<feature type="transmembrane region" description="Helical" evidence="9">
    <location>
        <begin position="218"/>
        <end position="237"/>
    </location>
</feature>
<keyword evidence="5 9" id="KW-0812">Transmembrane</keyword>
<feature type="transmembrane region" description="Helical" evidence="9">
    <location>
        <begin position="113"/>
        <end position="136"/>
    </location>
</feature>
<proteinExistence type="inferred from homology"/>
<dbReference type="PANTHER" id="PTHR43057:SF1">
    <property type="entry name" value="ARSENICAL-RESISTANCE PROTEIN 3"/>
    <property type="match status" value="1"/>
</dbReference>
<dbReference type="NCBIfam" id="TIGR00832">
    <property type="entry name" value="acr3"/>
    <property type="match status" value="1"/>
</dbReference>
<comment type="subcellular location">
    <subcellularLocation>
        <location evidence="1">Cell membrane</location>
        <topology evidence="1">Multi-pass membrane protein</topology>
    </subcellularLocation>
</comment>
<keyword evidence="4" id="KW-1003">Cell membrane</keyword>
<evidence type="ECO:0000313" key="11">
    <source>
        <dbReference type="Proteomes" id="UP000054270"/>
    </source>
</evidence>
<organism evidence="10 11">
    <name type="scientific">Hypholoma sublateritium (strain FD-334 SS-4)</name>
    <dbReference type="NCBI Taxonomy" id="945553"/>
    <lineage>
        <taxon>Eukaryota</taxon>
        <taxon>Fungi</taxon>
        <taxon>Dikarya</taxon>
        <taxon>Basidiomycota</taxon>
        <taxon>Agaricomycotina</taxon>
        <taxon>Agaricomycetes</taxon>
        <taxon>Agaricomycetidae</taxon>
        <taxon>Agaricales</taxon>
        <taxon>Agaricineae</taxon>
        <taxon>Strophariaceae</taxon>
        <taxon>Hypholoma</taxon>
    </lineage>
</organism>
<accession>A0A0D2P9T6</accession>
<feature type="transmembrane region" description="Helical" evidence="9">
    <location>
        <begin position="249"/>
        <end position="271"/>
    </location>
</feature>
<dbReference type="Pfam" id="PF01758">
    <property type="entry name" value="SBF"/>
    <property type="match status" value="1"/>
</dbReference>
<feature type="transmembrane region" description="Helical" evidence="9">
    <location>
        <begin position="291"/>
        <end position="309"/>
    </location>
</feature>
<dbReference type="GO" id="GO:0046685">
    <property type="term" value="P:response to arsenic-containing substance"/>
    <property type="evidence" value="ECO:0007669"/>
    <property type="project" value="UniProtKB-KW"/>
</dbReference>
<dbReference type="OMA" id="MVLMWGY"/>
<keyword evidence="6" id="KW-0059">Arsenical resistance</keyword>
<feature type="transmembrane region" description="Helical" evidence="9">
    <location>
        <begin position="347"/>
        <end position="370"/>
    </location>
</feature>
<evidence type="ECO:0000256" key="7">
    <source>
        <dbReference type="ARBA" id="ARBA00022989"/>
    </source>
</evidence>
<comment type="similarity">
    <text evidence="2">Belongs to the arsenical resistance-3 (ACR3) (TC 2.A.59) family.</text>
</comment>
<feature type="transmembrane region" description="Helical" evidence="9">
    <location>
        <begin position="142"/>
        <end position="161"/>
    </location>
</feature>
<keyword evidence="7 9" id="KW-1133">Transmembrane helix</keyword>
<evidence type="ECO:0000256" key="8">
    <source>
        <dbReference type="ARBA" id="ARBA00023136"/>
    </source>
</evidence>
<evidence type="ECO:0000313" key="10">
    <source>
        <dbReference type="EMBL" id="KJA25386.1"/>
    </source>
</evidence>
<dbReference type="InterPro" id="IPR004706">
    <property type="entry name" value="Arsenical-R_Acr3"/>
</dbReference>
<dbReference type="GO" id="GO:0015105">
    <property type="term" value="F:arsenite transmembrane transporter activity"/>
    <property type="evidence" value="ECO:0007669"/>
    <property type="project" value="TreeGrafter"/>
</dbReference>
<dbReference type="PANTHER" id="PTHR43057">
    <property type="entry name" value="ARSENITE EFFLUX TRANSPORTER"/>
    <property type="match status" value="1"/>
</dbReference>
<dbReference type="InterPro" id="IPR002657">
    <property type="entry name" value="BilAc:Na_symport/Acr3"/>
</dbReference>
<keyword evidence="3" id="KW-0813">Transport</keyword>
<dbReference type="GO" id="GO:0015297">
    <property type="term" value="F:antiporter activity"/>
    <property type="evidence" value="ECO:0007669"/>
    <property type="project" value="InterPro"/>
</dbReference>
<evidence type="ECO:0000256" key="9">
    <source>
        <dbReference type="SAM" id="Phobius"/>
    </source>
</evidence>
<dbReference type="GO" id="GO:0005886">
    <property type="term" value="C:plasma membrane"/>
    <property type="evidence" value="ECO:0007669"/>
    <property type="project" value="UniProtKB-SubCell"/>
</dbReference>
<protein>
    <recommendedName>
        <fullName evidence="12">Arsenical-resistance protein</fullName>
    </recommendedName>
</protein>
<feature type="transmembrane region" description="Helical" evidence="9">
    <location>
        <begin position="42"/>
        <end position="61"/>
    </location>
</feature>
<evidence type="ECO:0000256" key="3">
    <source>
        <dbReference type="ARBA" id="ARBA00022448"/>
    </source>
</evidence>
<dbReference type="Proteomes" id="UP000054270">
    <property type="component" value="Unassembled WGS sequence"/>
</dbReference>
<evidence type="ECO:0000256" key="1">
    <source>
        <dbReference type="ARBA" id="ARBA00004651"/>
    </source>
</evidence>
<name>A0A0D2P9T6_HYPSF</name>
<feature type="transmembrane region" description="Helical" evidence="9">
    <location>
        <begin position="73"/>
        <end position="92"/>
    </location>
</feature>
<evidence type="ECO:0000256" key="2">
    <source>
        <dbReference type="ARBA" id="ARBA00010110"/>
    </source>
</evidence>
<evidence type="ECO:0008006" key="12">
    <source>
        <dbReference type="Google" id="ProtNLM"/>
    </source>
</evidence>
<feature type="transmembrane region" description="Helical" evidence="9">
    <location>
        <begin position="173"/>
        <end position="198"/>
    </location>
</feature>
<sequence length="426" mass="47307">MDITPSRSTDGSINAAIASNITNGSVPQLPKPFAELSLLDKLLSPLILLSMILGVIIGEFAPTVREKLDTSKFHGVSLPIAIGLIVMMWPVLTKVQYETLPGIFRTKRLWRHLFISLILNWVVGPFLMLGLAWATLPDLPGYRTGVIMVGLARCIAMVIIWNNLARGNTEYCAILVVVNALLQIALFSPYSVLFINIISHTPNDASQQVSYGNVAISVLIYLGIPLVAGIITRYGVIATTSRRFFEEKFLRFFSPFSLIGLLYTIIVLFAYQGHRILHDIGPVFRVCVPQILYFFIMWTGTFLLIQHLAKRESARAKGADVRTYGYDTAVSQAFTAASNNFVRLNSLTVMASLILNQELAIAVCIAVYGIDSEQALAATIGPLTEVPVLLGLTWLALYLRHKLTWEVSRRSDLEEESVQTEKLKQY</sequence>
<dbReference type="InterPro" id="IPR038770">
    <property type="entry name" value="Na+/solute_symporter_sf"/>
</dbReference>
<keyword evidence="8 9" id="KW-0472">Membrane</keyword>
<evidence type="ECO:0000256" key="6">
    <source>
        <dbReference type="ARBA" id="ARBA00022849"/>
    </source>
</evidence>
<dbReference type="Gene3D" id="1.20.1530.20">
    <property type="match status" value="1"/>
</dbReference>
<keyword evidence="11" id="KW-1185">Reference proteome</keyword>
<dbReference type="STRING" id="945553.A0A0D2P9T6"/>
<dbReference type="OrthoDB" id="187348at2759"/>
<dbReference type="AlphaFoldDB" id="A0A0D2P9T6"/>
<evidence type="ECO:0000256" key="5">
    <source>
        <dbReference type="ARBA" id="ARBA00022692"/>
    </source>
</evidence>